<organism evidence="1 2">
    <name type="scientific">Laetiporus sulphureus 93-53</name>
    <dbReference type="NCBI Taxonomy" id="1314785"/>
    <lineage>
        <taxon>Eukaryota</taxon>
        <taxon>Fungi</taxon>
        <taxon>Dikarya</taxon>
        <taxon>Basidiomycota</taxon>
        <taxon>Agaricomycotina</taxon>
        <taxon>Agaricomycetes</taxon>
        <taxon>Polyporales</taxon>
        <taxon>Laetiporus</taxon>
    </lineage>
</organism>
<dbReference type="InterPro" id="IPR032675">
    <property type="entry name" value="LRR_dom_sf"/>
</dbReference>
<dbReference type="GeneID" id="63830429"/>
<evidence type="ECO:0000313" key="2">
    <source>
        <dbReference type="Proteomes" id="UP000076871"/>
    </source>
</evidence>
<protein>
    <recommendedName>
        <fullName evidence="3">F-box domain-containing protein</fullName>
    </recommendedName>
</protein>
<dbReference type="RefSeq" id="XP_040758584.1">
    <property type="nucleotide sequence ID" value="XM_040913401.1"/>
</dbReference>
<dbReference type="OrthoDB" id="2734547at2759"/>
<sequence>MPVPAVPPELWDRITDHLHDDRPSLTAASLISRACLPASRLHRFHSLILTRESYLSFSALLFASPALGFAVRDLCLVSHSNVSRAWSDDDALDTFFAALPCVGALALVQMRMEDALYRATVQNLEGLKSLEIDACAFASYRDLVELVASFPQLRSLAAAFDKSQPQPLPLLQPPSPPKKLRALRFTGPLTGMLKALFSWLRTAEDVHIESLVYCVKSDDPLDLLQDMLEQLGPSLKYLELQVDADEALDRIFLPISFTLSPCVSLHTCTLRLALREMCVPANRSLPWVPTLLAQLAGSASTLHTITLGLTVDDIDVMDLRALDAECGVRVLRTPRFADLSALDWEEVARVLGAVPVGEGGHGGFGRLRMLRIEGRGEGRALEADVRERCPELWARKILELVEVQ</sequence>
<evidence type="ECO:0008006" key="3">
    <source>
        <dbReference type="Google" id="ProtNLM"/>
    </source>
</evidence>
<evidence type="ECO:0000313" key="1">
    <source>
        <dbReference type="EMBL" id="KZT00844.1"/>
    </source>
</evidence>
<dbReference type="InParanoid" id="A0A165BE11"/>
<dbReference type="AlphaFoldDB" id="A0A165BE11"/>
<dbReference type="Proteomes" id="UP000076871">
    <property type="component" value="Unassembled WGS sequence"/>
</dbReference>
<dbReference type="Gene3D" id="3.80.10.10">
    <property type="entry name" value="Ribonuclease Inhibitor"/>
    <property type="match status" value="1"/>
</dbReference>
<reference evidence="1 2" key="1">
    <citation type="journal article" date="2016" name="Mol. Biol. Evol.">
        <title>Comparative Genomics of Early-Diverging Mushroom-Forming Fungi Provides Insights into the Origins of Lignocellulose Decay Capabilities.</title>
        <authorList>
            <person name="Nagy L.G."/>
            <person name="Riley R."/>
            <person name="Tritt A."/>
            <person name="Adam C."/>
            <person name="Daum C."/>
            <person name="Floudas D."/>
            <person name="Sun H."/>
            <person name="Yadav J.S."/>
            <person name="Pangilinan J."/>
            <person name="Larsson K.H."/>
            <person name="Matsuura K."/>
            <person name="Barry K."/>
            <person name="Labutti K."/>
            <person name="Kuo R."/>
            <person name="Ohm R.A."/>
            <person name="Bhattacharya S.S."/>
            <person name="Shirouzu T."/>
            <person name="Yoshinaga Y."/>
            <person name="Martin F.M."/>
            <person name="Grigoriev I.V."/>
            <person name="Hibbett D.S."/>
        </authorList>
    </citation>
    <scope>NUCLEOTIDE SEQUENCE [LARGE SCALE GENOMIC DNA]</scope>
    <source>
        <strain evidence="1 2">93-53</strain>
    </source>
</reference>
<keyword evidence="2" id="KW-1185">Reference proteome</keyword>
<name>A0A165BE11_9APHY</name>
<dbReference type="EMBL" id="KV427675">
    <property type="protein sequence ID" value="KZT00844.1"/>
    <property type="molecule type" value="Genomic_DNA"/>
</dbReference>
<proteinExistence type="predicted"/>
<gene>
    <name evidence="1" type="ORF">LAESUDRAFT_764239</name>
</gene>
<accession>A0A165BE11</accession>